<evidence type="ECO:0000313" key="1">
    <source>
        <dbReference type="EMBL" id="MDJ1175772.1"/>
    </source>
</evidence>
<reference evidence="1 2" key="1">
    <citation type="submission" date="2023-01" db="EMBL/GenBank/DDBJ databases">
        <title>Novel diversity within Roseofilum (Cyanobacteria; Desertifilaceae) from marine benthic mats with descriptions of four novel species.</title>
        <authorList>
            <person name="Wang Y."/>
            <person name="Berthold D.E."/>
            <person name="Hu J."/>
            <person name="Lefler F.W."/>
            <person name="Laughinghouse H.D. IV."/>
        </authorList>
    </citation>
    <scope>NUCLEOTIDE SEQUENCE [LARGE SCALE GENOMIC DNA]</scope>
    <source>
        <strain evidence="1 2">BLCC-M114</strain>
    </source>
</reference>
<dbReference type="InterPro" id="IPR013406">
    <property type="entry name" value="CHP02574_addiction_mod"/>
</dbReference>
<proteinExistence type="predicted"/>
<organism evidence="1 2">
    <name type="scientific">Roseofilum capinflatum BLCC-M114</name>
    <dbReference type="NCBI Taxonomy" id="3022440"/>
    <lineage>
        <taxon>Bacteria</taxon>
        <taxon>Bacillati</taxon>
        <taxon>Cyanobacteriota</taxon>
        <taxon>Cyanophyceae</taxon>
        <taxon>Desertifilales</taxon>
        <taxon>Desertifilaceae</taxon>
        <taxon>Roseofilum</taxon>
        <taxon>Roseofilum capinflatum</taxon>
    </lineage>
</organism>
<dbReference type="RefSeq" id="WP_283768070.1">
    <property type="nucleotide sequence ID" value="NZ_JAQOSO010000087.1"/>
</dbReference>
<name>A0ABT7B9D3_9CYAN</name>
<dbReference type="EMBL" id="JAQOSO010000087">
    <property type="protein sequence ID" value="MDJ1175772.1"/>
    <property type="molecule type" value="Genomic_DNA"/>
</dbReference>
<gene>
    <name evidence="1" type="ORF">PMG25_16910</name>
</gene>
<protein>
    <submittedName>
        <fullName evidence="1">Addiction module protein</fullName>
    </submittedName>
</protein>
<keyword evidence="2" id="KW-1185">Reference proteome</keyword>
<evidence type="ECO:0000313" key="2">
    <source>
        <dbReference type="Proteomes" id="UP001235849"/>
    </source>
</evidence>
<dbReference type="Proteomes" id="UP001235849">
    <property type="component" value="Unassembled WGS sequence"/>
</dbReference>
<comment type="caution">
    <text evidence="1">The sequence shown here is derived from an EMBL/GenBank/DDBJ whole genome shotgun (WGS) entry which is preliminary data.</text>
</comment>
<dbReference type="Pfam" id="PF09720">
    <property type="entry name" value="Unstab_antitox"/>
    <property type="match status" value="1"/>
</dbReference>
<sequence length="78" mass="8901">MERSTALLQAKTLSVSDRIWLVQAIWDSISAEPEQLELTEAQQQELSRRLADHQINPQSVVSWEDIRASALSRAEIQQ</sequence>
<dbReference type="NCBIfam" id="TIGR02574">
    <property type="entry name" value="stabl_TIGR02574"/>
    <property type="match status" value="1"/>
</dbReference>
<accession>A0ABT7B9D3</accession>